<feature type="transmembrane region" description="Helical" evidence="1">
    <location>
        <begin position="53"/>
        <end position="76"/>
    </location>
</feature>
<comment type="caution">
    <text evidence="2">The sequence shown here is derived from an EMBL/GenBank/DDBJ whole genome shotgun (WGS) entry which is preliminary data.</text>
</comment>
<reference evidence="2 3" key="1">
    <citation type="submission" date="2017-12" db="EMBL/GenBank/DDBJ databases">
        <title>Phylogenetic diversity of female urinary microbiome.</title>
        <authorList>
            <person name="Thomas-White K."/>
            <person name="Wolfe A.J."/>
        </authorList>
    </citation>
    <scope>NUCLEOTIDE SEQUENCE [LARGE SCALE GENOMIC DNA]</scope>
    <source>
        <strain evidence="2 3">UMB0018</strain>
    </source>
</reference>
<keyword evidence="1" id="KW-1133">Transmembrane helix</keyword>
<feature type="transmembrane region" description="Helical" evidence="1">
    <location>
        <begin position="82"/>
        <end position="103"/>
    </location>
</feature>
<gene>
    <name evidence="2" type="ORF">CYJ22_09425</name>
</gene>
<dbReference type="Proteomes" id="UP000234198">
    <property type="component" value="Unassembled WGS sequence"/>
</dbReference>
<keyword evidence="1" id="KW-0472">Membrane</keyword>
<organism evidence="2 3">
    <name type="scientific">Schaalia odontolytica</name>
    <dbReference type="NCBI Taxonomy" id="1660"/>
    <lineage>
        <taxon>Bacteria</taxon>
        <taxon>Bacillati</taxon>
        <taxon>Actinomycetota</taxon>
        <taxon>Actinomycetes</taxon>
        <taxon>Actinomycetales</taxon>
        <taxon>Actinomycetaceae</taxon>
        <taxon>Schaalia</taxon>
    </lineage>
</organism>
<keyword evidence="1" id="KW-0812">Transmembrane</keyword>
<dbReference type="AlphaFoldDB" id="A0A2I1HXY0"/>
<protein>
    <recommendedName>
        <fullName evidence="4">DUF3784 domain-containing protein</fullName>
    </recommendedName>
</protein>
<accession>A0A2I1HXY0</accession>
<proteinExistence type="predicted"/>
<evidence type="ECO:0000256" key="1">
    <source>
        <dbReference type="SAM" id="Phobius"/>
    </source>
</evidence>
<feature type="transmembrane region" description="Helical" evidence="1">
    <location>
        <begin position="12"/>
        <end position="32"/>
    </location>
</feature>
<sequence length="145" mass="16435">MDNRMNENITLTIIGIGMGFFGAAVWYAEMFTDSKAANLWRRMNGKGRISRNYAAIGAPAFACIFLLGGILGLINYFQLPGILSRIAAISILVFLSFFLISLLPIKFPRWVHADWQYAKRHELLDDDGNIDQEAYEKHTKGKGFW</sequence>
<evidence type="ECO:0000313" key="2">
    <source>
        <dbReference type="EMBL" id="PKY63744.1"/>
    </source>
</evidence>
<name>A0A2I1HXY0_9ACTO</name>
<evidence type="ECO:0000313" key="3">
    <source>
        <dbReference type="Proteomes" id="UP000234198"/>
    </source>
</evidence>
<dbReference type="EMBL" id="PKKM01000016">
    <property type="protein sequence ID" value="PKY63744.1"/>
    <property type="molecule type" value="Genomic_DNA"/>
</dbReference>
<evidence type="ECO:0008006" key="4">
    <source>
        <dbReference type="Google" id="ProtNLM"/>
    </source>
</evidence>